<proteinExistence type="predicted"/>
<evidence type="ECO:0000313" key="3">
    <source>
        <dbReference type="Proteomes" id="UP000254429"/>
    </source>
</evidence>
<name>A0A377DU88_ECOLX</name>
<keyword evidence="2" id="KW-0067">ATP-binding</keyword>
<gene>
    <name evidence="2" type="primary">helD_5</name>
    <name evidence="2" type="ORF">NCTC8500_03507</name>
</gene>
<dbReference type="Proteomes" id="UP000254429">
    <property type="component" value="Unassembled WGS sequence"/>
</dbReference>
<dbReference type="EMBL" id="UGFG01000001">
    <property type="protein sequence ID" value="STM39686.1"/>
    <property type="molecule type" value="Genomic_DNA"/>
</dbReference>
<sequence length="97" mass="11303">MPRALGENKWLTREQTSGVQQQIRQALSALPLPVNRLEEFDNCREAWRKCQAWLKDIESARLQHNQAYTEAMLTEYADFFRQVESSPLNPAQARAVR</sequence>
<accession>A0A377DU88</accession>
<keyword evidence="2" id="KW-0547">Nucleotide-binding</keyword>
<evidence type="ECO:0000259" key="1">
    <source>
        <dbReference type="Pfam" id="PF12462"/>
    </source>
</evidence>
<feature type="domain" description="DNA helicase IV N-terminal" evidence="1">
    <location>
        <begin position="6"/>
        <end position="55"/>
    </location>
</feature>
<keyword evidence="2" id="KW-0378">Hydrolase</keyword>
<dbReference type="InterPro" id="IPR022161">
    <property type="entry name" value="Helicase_IV_N"/>
</dbReference>
<keyword evidence="2" id="KW-0347">Helicase</keyword>
<protein>
    <submittedName>
        <fullName evidence="2">DNA helicase IV</fullName>
        <ecNumber evidence="2">3.6.1.-</ecNumber>
        <ecNumber evidence="2">3.6.4.12</ecNumber>
    </submittedName>
</protein>
<reference evidence="2 3" key="1">
    <citation type="submission" date="2018-06" db="EMBL/GenBank/DDBJ databases">
        <authorList>
            <consortium name="Pathogen Informatics"/>
            <person name="Doyle S."/>
        </authorList>
    </citation>
    <scope>NUCLEOTIDE SEQUENCE [LARGE SCALE GENOMIC DNA]</scope>
    <source>
        <strain evidence="2 3">NCTC8500</strain>
    </source>
</reference>
<dbReference type="EC" id="3.6.4.12" evidence="2"/>
<dbReference type="AlphaFoldDB" id="A0A377DU88"/>
<evidence type="ECO:0000313" key="2">
    <source>
        <dbReference type="EMBL" id="STM39686.1"/>
    </source>
</evidence>
<dbReference type="GO" id="GO:0016787">
    <property type="term" value="F:hydrolase activity"/>
    <property type="evidence" value="ECO:0007669"/>
    <property type="project" value="UniProtKB-KW"/>
</dbReference>
<dbReference type="GO" id="GO:0003678">
    <property type="term" value="F:DNA helicase activity"/>
    <property type="evidence" value="ECO:0007669"/>
    <property type="project" value="UniProtKB-EC"/>
</dbReference>
<dbReference type="Pfam" id="PF12462">
    <property type="entry name" value="Helicase_IV_N"/>
    <property type="match status" value="1"/>
</dbReference>
<organism evidence="2 3">
    <name type="scientific">Escherichia coli</name>
    <dbReference type="NCBI Taxonomy" id="562"/>
    <lineage>
        <taxon>Bacteria</taxon>
        <taxon>Pseudomonadati</taxon>
        <taxon>Pseudomonadota</taxon>
        <taxon>Gammaproteobacteria</taxon>
        <taxon>Enterobacterales</taxon>
        <taxon>Enterobacteriaceae</taxon>
        <taxon>Escherichia</taxon>
    </lineage>
</organism>
<dbReference type="EC" id="3.6.1.-" evidence="2"/>